<sequence>MLTVKPLYTDLHKLYCTYHNALSHTVKKKKCLPQKGDVFTYIGSADLFPQLLLLTNPLHRGGDSMGVCVCLETCTFNMCLHSCLKMGRRRQETVTSPLTERHSRPPPHLCGVAIIKMIYLTIGPRLRD</sequence>
<evidence type="ECO:0000313" key="2">
    <source>
        <dbReference type="Proteomes" id="UP001444071"/>
    </source>
</evidence>
<keyword evidence="2" id="KW-1185">Reference proteome</keyword>
<evidence type="ECO:0000313" key="1">
    <source>
        <dbReference type="EMBL" id="MEQ2265827.1"/>
    </source>
</evidence>
<reference evidence="1 2" key="1">
    <citation type="submission" date="2021-06" db="EMBL/GenBank/DDBJ databases">
        <authorList>
            <person name="Palmer J.M."/>
        </authorList>
    </citation>
    <scope>NUCLEOTIDE SEQUENCE [LARGE SCALE GENOMIC DNA]</scope>
    <source>
        <strain evidence="1 2">XR_2019</strain>
        <tissue evidence="1">Muscle</tissue>
    </source>
</reference>
<proteinExistence type="predicted"/>
<comment type="caution">
    <text evidence="1">The sequence shown here is derived from an EMBL/GenBank/DDBJ whole genome shotgun (WGS) entry which is preliminary data.</text>
</comment>
<name>A0ABV0WA54_9TELE</name>
<protein>
    <submittedName>
        <fullName evidence="1">Uncharacterized protein</fullName>
    </submittedName>
</protein>
<dbReference type="Proteomes" id="UP001444071">
    <property type="component" value="Unassembled WGS sequence"/>
</dbReference>
<dbReference type="EMBL" id="JAHRIM010034135">
    <property type="protein sequence ID" value="MEQ2265827.1"/>
    <property type="molecule type" value="Genomic_DNA"/>
</dbReference>
<gene>
    <name evidence="1" type="ORF">XENORESO_013160</name>
</gene>
<accession>A0ABV0WA54</accession>
<organism evidence="1 2">
    <name type="scientific">Xenotaenia resolanae</name>
    <dbReference type="NCBI Taxonomy" id="208358"/>
    <lineage>
        <taxon>Eukaryota</taxon>
        <taxon>Metazoa</taxon>
        <taxon>Chordata</taxon>
        <taxon>Craniata</taxon>
        <taxon>Vertebrata</taxon>
        <taxon>Euteleostomi</taxon>
        <taxon>Actinopterygii</taxon>
        <taxon>Neopterygii</taxon>
        <taxon>Teleostei</taxon>
        <taxon>Neoteleostei</taxon>
        <taxon>Acanthomorphata</taxon>
        <taxon>Ovalentaria</taxon>
        <taxon>Atherinomorphae</taxon>
        <taxon>Cyprinodontiformes</taxon>
        <taxon>Goodeidae</taxon>
        <taxon>Xenotaenia</taxon>
    </lineage>
</organism>